<organism evidence="3 4">
    <name type="scientific">Pochonia chlamydosporia 170</name>
    <dbReference type="NCBI Taxonomy" id="1380566"/>
    <lineage>
        <taxon>Eukaryota</taxon>
        <taxon>Fungi</taxon>
        <taxon>Dikarya</taxon>
        <taxon>Ascomycota</taxon>
        <taxon>Pezizomycotina</taxon>
        <taxon>Sordariomycetes</taxon>
        <taxon>Hypocreomycetidae</taxon>
        <taxon>Hypocreales</taxon>
        <taxon>Clavicipitaceae</taxon>
        <taxon>Pochonia</taxon>
    </lineage>
</organism>
<name>A0A179FPT0_METCM</name>
<dbReference type="EMBL" id="LSBJ02000003">
    <property type="protein sequence ID" value="OAQ67625.1"/>
    <property type="molecule type" value="Genomic_DNA"/>
</dbReference>
<dbReference type="PANTHER" id="PTHR35179:SF1">
    <property type="entry name" value="INTEGRAL MEMBRANE PROTEIN"/>
    <property type="match status" value="1"/>
</dbReference>
<accession>A0A179FPT0</accession>
<keyword evidence="4" id="KW-1185">Reference proteome</keyword>
<keyword evidence="2" id="KW-0472">Membrane</keyword>
<sequence length="361" mass="40288">MAGFLIPDTYQVVPPSLDELLMASIIWGFSLAAALFSGVKCIRQTSASWKRSKRISPYIVMIWAELIVSTAIGIICWLFIRGILPASFWAFFFVLCLWTVQIQCICGIIINRIALLMFDRRQANKIKWIVAIILGLVNISVFCIWLPARLQISATFIHVNEIWDRIEKGIFLVIDAGLNFYFLYLVRTKLIANGLQKYMPLFKFNMLMVAVSISLDIILIGSMSIGTGVIYMLFHPLVYILKLHIEMNIADLIVRVVKATSDNKSYGNDTELRSKRTRGAIGEDGSVIRTTNGRTLDHFGGTQVDIEVSSGGYNKGDIGGGITKVVHTRVTSKRCDESEDGDNGSESLASLKERMPNGSFV</sequence>
<proteinExistence type="predicted"/>
<comment type="caution">
    <text evidence="3">The sequence shown here is derived from an EMBL/GenBank/DDBJ whole genome shotgun (WGS) entry which is preliminary data.</text>
</comment>
<feature type="transmembrane region" description="Helical" evidence="2">
    <location>
        <begin position="60"/>
        <end position="80"/>
    </location>
</feature>
<dbReference type="RefSeq" id="XP_018144475.1">
    <property type="nucleotide sequence ID" value="XM_018291330.1"/>
</dbReference>
<protein>
    <recommendedName>
        <fullName evidence="5">Integral membrane protein</fullName>
    </recommendedName>
</protein>
<feature type="region of interest" description="Disordered" evidence="1">
    <location>
        <begin position="333"/>
        <end position="361"/>
    </location>
</feature>
<keyword evidence="2" id="KW-1133">Transmembrane helix</keyword>
<dbReference type="OrthoDB" id="3205825at2759"/>
<keyword evidence="2" id="KW-0812">Transmembrane</keyword>
<gene>
    <name evidence="3" type="ORF">VFPPC_13555</name>
</gene>
<evidence type="ECO:0008006" key="5">
    <source>
        <dbReference type="Google" id="ProtNLM"/>
    </source>
</evidence>
<dbReference type="KEGG" id="pchm:VFPPC_13555"/>
<evidence type="ECO:0000313" key="3">
    <source>
        <dbReference type="EMBL" id="OAQ67625.1"/>
    </source>
</evidence>
<dbReference type="GeneID" id="28855324"/>
<dbReference type="AlphaFoldDB" id="A0A179FPT0"/>
<evidence type="ECO:0000256" key="2">
    <source>
        <dbReference type="SAM" id="Phobius"/>
    </source>
</evidence>
<feature type="transmembrane region" description="Helical" evidence="2">
    <location>
        <begin position="207"/>
        <end position="234"/>
    </location>
</feature>
<feature type="transmembrane region" description="Helical" evidence="2">
    <location>
        <begin position="126"/>
        <end position="148"/>
    </location>
</feature>
<feature type="transmembrane region" description="Helical" evidence="2">
    <location>
        <begin position="168"/>
        <end position="186"/>
    </location>
</feature>
<reference evidence="3 4" key="1">
    <citation type="journal article" date="2016" name="PLoS Pathog.">
        <title>Biosynthesis of antibiotic leucinostatins in bio-control fungus Purpureocillium lilacinum and their inhibition on phytophthora revealed by genome mining.</title>
        <authorList>
            <person name="Wang G."/>
            <person name="Liu Z."/>
            <person name="Lin R."/>
            <person name="Li E."/>
            <person name="Mao Z."/>
            <person name="Ling J."/>
            <person name="Yang Y."/>
            <person name="Yin W.B."/>
            <person name="Xie B."/>
        </authorList>
    </citation>
    <scope>NUCLEOTIDE SEQUENCE [LARGE SCALE GENOMIC DNA]</scope>
    <source>
        <strain evidence="3">170</strain>
    </source>
</reference>
<evidence type="ECO:0000256" key="1">
    <source>
        <dbReference type="SAM" id="MobiDB-lite"/>
    </source>
</evidence>
<dbReference type="PANTHER" id="PTHR35179">
    <property type="entry name" value="PROTEIN CBG02620"/>
    <property type="match status" value="1"/>
</dbReference>
<evidence type="ECO:0000313" key="4">
    <source>
        <dbReference type="Proteomes" id="UP000078397"/>
    </source>
</evidence>
<feature type="transmembrane region" description="Helical" evidence="2">
    <location>
        <begin position="86"/>
        <end position="114"/>
    </location>
</feature>
<dbReference type="Proteomes" id="UP000078397">
    <property type="component" value="Unassembled WGS sequence"/>
</dbReference>
<feature type="transmembrane region" description="Helical" evidence="2">
    <location>
        <begin position="20"/>
        <end position="39"/>
    </location>
</feature>